<organism evidence="1">
    <name type="scientific">bioreactor metagenome</name>
    <dbReference type="NCBI Taxonomy" id="1076179"/>
    <lineage>
        <taxon>unclassified sequences</taxon>
        <taxon>metagenomes</taxon>
        <taxon>ecological metagenomes</taxon>
    </lineage>
</organism>
<evidence type="ECO:0000313" key="1">
    <source>
        <dbReference type="EMBL" id="MPL69239.1"/>
    </source>
</evidence>
<protein>
    <submittedName>
        <fullName evidence="1">Uncharacterized protein</fullName>
    </submittedName>
</protein>
<accession>A0A644TRH4</accession>
<reference evidence="1" key="1">
    <citation type="submission" date="2019-08" db="EMBL/GenBank/DDBJ databases">
        <authorList>
            <person name="Kucharzyk K."/>
            <person name="Murdoch R.W."/>
            <person name="Higgins S."/>
            <person name="Loffler F."/>
        </authorList>
    </citation>
    <scope>NUCLEOTIDE SEQUENCE</scope>
</reference>
<proteinExistence type="predicted"/>
<gene>
    <name evidence="1" type="ORF">SDC9_14975</name>
</gene>
<name>A0A644TRH4_9ZZZZ</name>
<dbReference type="AlphaFoldDB" id="A0A644TRH4"/>
<comment type="caution">
    <text evidence="1">The sequence shown here is derived from an EMBL/GenBank/DDBJ whole genome shotgun (WGS) entry which is preliminary data.</text>
</comment>
<sequence length="58" mass="6413">MYEFNTSGFSGVIKLPLCLAAVVYNNRMFNESMLESNVFMRKYLQPSADSGGVAHYGG</sequence>
<dbReference type="EMBL" id="VSSQ01000045">
    <property type="protein sequence ID" value="MPL69239.1"/>
    <property type="molecule type" value="Genomic_DNA"/>
</dbReference>